<protein>
    <recommendedName>
        <fullName evidence="3">Protein SHQ1 homolog</fullName>
    </recommendedName>
</protein>
<keyword evidence="8" id="KW-1185">Reference proteome</keyword>
<keyword evidence="5" id="KW-0378">Hydrolase</keyword>
<accession>A8Y2F7</accession>
<dbReference type="InterPro" id="IPR039742">
    <property type="entry name" value="Shq1"/>
</dbReference>
<evidence type="ECO:0000256" key="5">
    <source>
        <dbReference type="ARBA" id="ARBA00022801"/>
    </source>
</evidence>
<dbReference type="eggNOG" id="KOG3247">
    <property type="taxonomic scope" value="Eukaryota"/>
</dbReference>
<dbReference type="MEROPS" id="C48.A14"/>
<dbReference type="PANTHER" id="PTHR12967:SF0">
    <property type="entry name" value="PROTEIN SHQ1 HOMOLOG"/>
    <property type="match status" value="1"/>
</dbReference>
<dbReference type="GO" id="GO:0008234">
    <property type="term" value="F:cysteine-type peptidase activity"/>
    <property type="evidence" value="ECO:0007669"/>
    <property type="project" value="InterPro"/>
</dbReference>
<dbReference type="CTD" id="8576907"/>
<feature type="non-terminal residue" evidence="7">
    <location>
        <position position="1"/>
    </location>
</feature>
<name>A8Y2F7_CAEBR</name>
<evidence type="ECO:0000256" key="2">
    <source>
        <dbReference type="ARBA" id="ARBA00005607"/>
    </source>
</evidence>
<dbReference type="InterPro" id="IPR007009">
    <property type="entry name" value="Shq1_C"/>
</dbReference>
<dbReference type="EMBL" id="HE600977">
    <property type="protein sequence ID" value="CAP39079.1"/>
    <property type="molecule type" value="Genomic_DNA"/>
</dbReference>
<proteinExistence type="inferred from homology"/>
<evidence type="ECO:0000256" key="3">
    <source>
        <dbReference type="ARBA" id="ARBA00013750"/>
    </source>
</evidence>
<dbReference type="PANTHER" id="PTHR12967">
    <property type="entry name" value="PROTEIN SHQ1 HOMOLOG"/>
    <property type="match status" value="1"/>
</dbReference>
<dbReference type="FunCoup" id="A8Y2F7">
    <property type="interactions" value="2095"/>
</dbReference>
<evidence type="ECO:0000259" key="6">
    <source>
        <dbReference type="PROSITE" id="PS50600"/>
    </source>
</evidence>
<dbReference type="FunFam" id="2.60.40.790:FF:000080">
    <property type="entry name" value="Protein SHQ1 homolog"/>
    <property type="match status" value="1"/>
</dbReference>
<dbReference type="KEGG" id="cbr:CBG_22510"/>
<dbReference type="Gene3D" id="3.40.395.10">
    <property type="entry name" value="Adenoviral Proteinase, Chain A"/>
    <property type="match status" value="1"/>
</dbReference>
<dbReference type="Pfam" id="PF21413">
    <property type="entry name" value="SHQ1-like_CS"/>
    <property type="match status" value="1"/>
</dbReference>
<dbReference type="GeneID" id="8576907"/>
<dbReference type="OMA" id="HNIESAW"/>
<dbReference type="SUPFAM" id="SSF54001">
    <property type="entry name" value="Cysteine proteinases"/>
    <property type="match status" value="1"/>
</dbReference>
<dbReference type="GO" id="GO:0005654">
    <property type="term" value="C:nucleoplasm"/>
    <property type="evidence" value="ECO:0000318"/>
    <property type="project" value="GO_Central"/>
</dbReference>
<dbReference type="InterPro" id="IPR003653">
    <property type="entry name" value="Peptidase_C48_C"/>
</dbReference>
<organism evidence="7 8">
    <name type="scientific">Caenorhabditis briggsae</name>
    <dbReference type="NCBI Taxonomy" id="6238"/>
    <lineage>
        <taxon>Eukaryota</taxon>
        <taxon>Metazoa</taxon>
        <taxon>Ecdysozoa</taxon>
        <taxon>Nematoda</taxon>
        <taxon>Chromadorea</taxon>
        <taxon>Rhabditida</taxon>
        <taxon>Rhabditina</taxon>
        <taxon>Rhabditomorpha</taxon>
        <taxon>Rhabditoidea</taxon>
        <taxon>Rhabditidae</taxon>
        <taxon>Peloderinae</taxon>
        <taxon>Caenorhabditis</taxon>
    </lineage>
</organism>
<comment type="similarity">
    <text evidence="1">Belongs to the peptidase C48 family.</text>
</comment>
<dbReference type="Pfam" id="PF04925">
    <property type="entry name" value="SHQ1"/>
    <property type="match status" value="1"/>
</dbReference>
<evidence type="ECO:0000256" key="1">
    <source>
        <dbReference type="ARBA" id="ARBA00005234"/>
    </source>
</evidence>
<reference evidence="7 8" key="2">
    <citation type="journal article" date="2011" name="PLoS Genet.">
        <title>Caenorhabditis briggsae recombinant inbred line genotypes reveal inter-strain incompatibility and the evolution of recombination.</title>
        <authorList>
            <person name="Ross J.A."/>
            <person name="Koboldt D.C."/>
            <person name="Staisch J.E."/>
            <person name="Chamberlin H.M."/>
            <person name="Gupta B.P."/>
            <person name="Miller R.D."/>
            <person name="Baird S.E."/>
            <person name="Haag E.S."/>
        </authorList>
    </citation>
    <scope>NUCLEOTIDE SEQUENCE [LARGE SCALE GENOMIC DNA]</scope>
    <source>
        <strain evidence="7 8">AF16</strain>
    </source>
</reference>
<gene>
    <name evidence="7 9" type="ORF">CBG22510</name>
    <name evidence="7" type="ORF">CBG_22510</name>
</gene>
<dbReference type="InterPro" id="IPR048696">
    <property type="entry name" value="SHQ1-like_CS"/>
</dbReference>
<evidence type="ECO:0000313" key="7">
    <source>
        <dbReference type="EMBL" id="CAP39079.1"/>
    </source>
</evidence>
<evidence type="ECO:0000313" key="8">
    <source>
        <dbReference type="Proteomes" id="UP000008549"/>
    </source>
</evidence>
<dbReference type="AlphaFoldDB" id="A8Y2F7"/>
<dbReference type="GO" id="GO:0000493">
    <property type="term" value="P:box H/ACA snoRNP assembly"/>
    <property type="evidence" value="ECO:0000318"/>
    <property type="project" value="GO_Central"/>
</dbReference>
<dbReference type="InterPro" id="IPR038765">
    <property type="entry name" value="Papain-like_cys_pep_sf"/>
</dbReference>
<evidence type="ECO:0000256" key="4">
    <source>
        <dbReference type="ARBA" id="ARBA00022670"/>
    </source>
</evidence>
<reference evidence="7 8" key="1">
    <citation type="journal article" date="2003" name="PLoS Biol.">
        <title>The genome sequence of Caenorhabditis briggsae: a platform for comparative genomics.</title>
        <authorList>
            <person name="Stein L.D."/>
            <person name="Bao Z."/>
            <person name="Blasiar D."/>
            <person name="Blumenthal T."/>
            <person name="Brent M.R."/>
            <person name="Chen N."/>
            <person name="Chinwalla A."/>
            <person name="Clarke L."/>
            <person name="Clee C."/>
            <person name="Coghlan A."/>
            <person name="Coulson A."/>
            <person name="D'Eustachio P."/>
            <person name="Fitch D.H."/>
            <person name="Fulton L.A."/>
            <person name="Fulton R.E."/>
            <person name="Griffiths-Jones S."/>
            <person name="Harris T.W."/>
            <person name="Hillier L.W."/>
            <person name="Kamath R."/>
            <person name="Kuwabara P.E."/>
            <person name="Mardis E.R."/>
            <person name="Marra M.A."/>
            <person name="Miner T.L."/>
            <person name="Minx P."/>
            <person name="Mullikin J.C."/>
            <person name="Plumb R.W."/>
            <person name="Rogers J."/>
            <person name="Schein J.E."/>
            <person name="Sohrmann M."/>
            <person name="Spieth J."/>
            <person name="Stajich J.E."/>
            <person name="Wei C."/>
            <person name="Willey D."/>
            <person name="Wilson R.K."/>
            <person name="Durbin R."/>
            <person name="Waterston R.H."/>
        </authorList>
    </citation>
    <scope>NUCLEOTIDE SEQUENCE [LARGE SCALE GENOMIC DNA]</scope>
    <source>
        <strain evidence="7 8">AF16</strain>
    </source>
</reference>
<dbReference type="GO" id="GO:0051082">
    <property type="term" value="F:unfolded protein binding"/>
    <property type="evidence" value="ECO:0000318"/>
    <property type="project" value="GO_Central"/>
</dbReference>
<dbReference type="Pfam" id="PF02902">
    <property type="entry name" value="Peptidase_C48"/>
    <property type="match status" value="1"/>
</dbReference>
<dbReference type="Proteomes" id="UP000008549">
    <property type="component" value="Unassembled WGS sequence"/>
</dbReference>
<dbReference type="WormBase" id="CBG22510">
    <property type="protein sequence ID" value="CBP45257"/>
    <property type="gene ID" value="WBGene00041050"/>
</dbReference>
<dbReference type="Gene3D" id="2.60.40.790">
    <property type="match status" value="1"/>
</dbReference>
<dbReference type="HOGENOM" id="CLU_504673_0_0_1"/>
<dbReference type="GO" id="GO:0006508">
    <property type="term" value="P:proteolysis"/>
    <property type="evidence" value="ECO:0007669"/>
    <property type="project" value="UniProtKB-KW"/>
</dbReference>
<sequence>NVHPNYKVSFESVVLYIPDLMILENNEWFNDKILSFIGEYLMIRIADRKVHVFLPPETEMIRHAKGEEEVEMYFGMLEVHLKPVVAFIVNNNEDVTRANGGSHWSLLVFDRKTDDFYHFDSANNYNHAAAEALMEKSRWLVGQEDGTRKLIAVKCLQQENGKDCGVYVANFLHALCEHQNVEDIGKMERIVLPRQAWRDLILSFGTFVFWITQDDTSLLIRIRAPHGNLAELDYDHGGFMFVFTCPPYFLRLQFKQMVEEYGSGNGKVEWKSEEGEFHIRIPKVHKNEQFTNLDMITELLNPTLEPHGRAMVEELEDVDSEDVDPEDVEEDPEGNEFLIDQEVPEPECPQTDDFLKNHGYGFGWTKIGVIERLRAEIGKIVDIQNPEDVEIEKRVEEMSKVDLEAFDEGRYLADTLEPEQDLLSIIASPFSLPLDLTDEDRVRLKDLRKTKIQKIWASDLEIATSLVDILYAYCYDQRVNQWETNCESGWTCSKLSPSLSYFVKFGSVKACLISSIRRSLTYPLYRNFSLSSQIINDVCHVIKSDRTALLHILCDIHRIFIESGEFRYILNDLFITDYIFWIQSVPEDVLKTILKEMETEGIQKEDVGWDLEILETEARIIAVALDSDDEPDH</sequence>
<feature type="domain" description="Ubiquitin-like protease family profile" evidence="6">
    <location>
        <begin position="13"/>
        <end position="175"/>
    </location>
</feature>
<dbReference type="PROSITE" id="PS50600">
    <property type="entry name" value="ULP_PROTEASE"/>
    <property type="match status" value="1"/>
</dbReference>
<comment type="similarity">
    <text evidence="2">Belongs to the SHQ1 family.</text>
</comment>
<dbReference type="eggNOG" id="KOG3246">
    <property type="taxonomic scope" value="Eukaryota"/>
</dbReference>
<dbReference type="GO" id="GO:0005737">
    <property type="term" value="C:cytoplasm"/>
    <property type="evidence" value="ECO:0000318"/>
    <property type="project" value="GO_Central"/>
</dbReference>
<dbReference type="InterPro" id="IPR008978">
    <property type="entry name" value="HSP20-like_chaperone"/>
</dbReference>
<keyword evidence="4" id="KW-0645">Protease</keyword>
<dbReference type="RefSeq" id="XP_002634912.1">
    <property type="nucleotide sequence ID" value="XM_002634866.1"/>
</dbReference>
<dbReference type="STRING" id="6238.A8Y2F7"/>
<evidence type="ECO:0000313" key="9">
    <source>
        <dbReference type="WormBase" id="CBG22510"/>
    </source>
</evidence>
<dbReference type="InParanoid" id="A8Y2F7"/>